<gene>
    <name evidence="2" type="ORF">EDS130_LOCUS29409</name>
</gene>
<dbReference type="Proteomes" id="UP000663852">
    <property type="component" value="Unassembled WGS sequence"/>
</dbReference>
<keyword evidence="1" id="KW-0812">Transmembrane</keyword>
<dbReference type="AlphaFoldDB" id="A0A815BUW6"/>
<sequence length="102" mass="11884">MNINNDLQQSYQRRGCIFVYITILARCCGLIALTGLIFVAYLEWLGIGSLNSRVYITFVTIVVAYLELLWVFNKKVERMKIRYKHISVMGDSYLLNCDFAFK</sequence>
<evidence type="ECO:0000313" key="3">
    <source>
        <dbReference type="Proteomes" id="UP000663852"/>
    </source>
</evidence>
<name>A0A815BUW6_ADIRI</name>
<keyword evidence="1" id="KW-0472">Membrane</keyword>
<comment type="caution">
    <text evidence="2">The sequence shown here is derived from an EMBL/GenBank/DDBJ whole genome shotgun (WGS) entry which is preliminary data.</text>
</comment>
<feature type="transmembrane region" description="Helical" evidence="1">
    <location>
        <begin position="17"/>
        <end position="42"/>
    </location>
</feature>
<organism evidence="2 3">
    <name type="scientific">Adineta ricciae</name>
    <name type="common">Rotifer</name>
    <dbReference type="NCBI Taxonomy" id="249248"/>
    <lineage>
        <taxon>Eukaryota</taxon>
        <taxon>Metazoa</taxon>
        <taxon>Spiralia</taxon>
        <taxon>Gnathifera</taxon>
        <taxon>Rotifera</taxon>
        <taxon>Eurotatoria</taxon>
        <taxon>Bdelloidea</taxon>
        <taxon>Adinetida</taxon>
        <taxon>Adinetidae</taxon>
        <taxon>Adineta</taxon>
    </lineage>
</organism>
<dbReference type="EMBL" id="CAJNOJ010000198">
    <property type="protein sequence ID" value="CAF1278394.1"/>
    <property type="molecule type" value="Genomic_DNA"/>
</dbReference>
<reference evidence="2" key="1">
    <citation type="submission" date="2021-02" db="EMBL/GenBank/DDBJ databases">
        <authorList>
            <person name="Nowell W R."/>
        </authorList>
    </citation>
    <scope>NUCLEOTIDE SEQUENCE</scope>
</reference>
<feature type="transmembrane region" description="Helical" evidence="1">
    <location>
        <begin position="54"/>
        <end position="72"/>
    </location>
</feature>
<dbReference type="OrthoDB" id="9999351at2759"/>
<keyword evidence="1" id="KW-1133">Transmembrane helix</keyword>
<evidence type="ECO:0000256" key="1">
    <source>
        <dbReference type="SAM" id="Phobius"/>
    </source>
</evidence>
<accession>A0A815BUW6</accession>
<proteinExistence type="predicted"/>
<protein>
    <submittedName>
        <fullName evidence="2">Uncharacterized protein</fullName>
    </submittedName>
</protein>
<evidence type="ECO:0000313" key="2">
    <source>
        <dbReference type="EMBL" id="CAF1278394.1"/>
    </source>
</evidence>